<comment type="caution">
    <text evidence="2">The sequence shown here is derived from an EMBL/GenBank/DDBJ whole genome shotgun (WGS) entry which is preliminary data.</text>
</comment>
<keyword evidence="3" id="KW-1185">Reference proteome</keyword>
<evidence type="ECO:0000313" key="3">
    <source>
        <dbReference type="Proteomes" id="UP000036873"/>
    </source>
</evidence>
<accession>A0A0L6U1B6</accession>
<dbReference type="PANTHER" id="PTHR34989">
    <property type="entry name" value="PROTEIN HDED"/>
    <property type="match status" value="1"/>
</dbReference>
<dbReference type="EMBL" id="LGYO01000027">
    <property type="protein sequence ID" value="KNZ41595.1"/>
    <property type="molecule type" value="Genomic_DNA"/>
</dbReference>
<organism evidence="2 3">
    <name type="scientific">Acetobacterium bakii</name>
    <dbReference type="NCBI Taxonomy" id="52689"/>
    <lineage>
        <taxon>Bacteria</taxon>
        <taxon>Bacillati</taxon>
        <taxon>Bacillota</taxon>
        <taxon>Clostridia</taxon>
        <taxon>Eubacteriales</taxon>
        <taxon>Eubacteriaceae</taxon>
        <taxon>Acetobacterium</taxon>
    </lineage>
</organism>
<keyword evidence="1" id="KW-0812">Transmembrane</keyword>
<dbReference type="InterPro" id="IPR005325">
    <property type="entry name" value="DUF308_memb"/>
</dbReference>
<feature type="transmembrane region" description="Helical" evidence="1">
    <location>
        <begin position="41"/>
        <end position="62"/>
    </location>
</feature>
<dbReference type="InterPro" id="IPR052712">
    <property type="entry name" value="Acid_resist_chaperone_HdeD"/>
</dbReference>
<dbReference type="Pfam" id="PF03729">
    <property type="entry name" value="DUF308"/>
    <property type="match status" value="1"/>
</dbReference>
<feature type="transmembrane region" description="Helical" evidence="1">
    <location>
        <begin position="69"/>
        <end position="91"/>
    </location>
</feature>
<dbReference type="GO" id="GO:0005886">
    <property type="term" value="C:plasma membrane"/>
    <property type="evidence" value="ECO:0007669"/>
    <property type="project" value="TreeGrafter"/>
</dbReference>
<feature type="transmembrane region" description="Helical" evidence="1">
    <location>
        <begin position="127"/>
        <end position="146"/>
    </location>
</feature>
<keyword evidence="1" id="KW-0472">Membrane</keyword>
<dbReference type="OrthoDB" id="1844438at2"/>
<reference evidence="3" key="1">
    <citation type="submission" date="2015-07" db="EMBL/GenBank/DDBJ databases">
        <title>Draft genome sequence of Acetobacterium bakii DSM 8293, a potential psychrophilic chemical producer through syngas fermentation.</title>
        <authorList>
            <person name="Song Y."/>
            <person name="Hwang S."/>
            <person name="Cho B.-K."/>
        </authorList>
    </citation>
    <scope>NUCLEOTIDE SEQUENCE [LARGE SCALE GENOMIC DNA]</scope>
    <source>
        <strain evidence="3">DSM 8239</strain>
    </source>
</reference>
<keyword evidence="1" id="KW-1133">Transmembrane helix</keyword>
<evidence type="ECO:0000313" key="2">
    <source>
        <dbReference type="EMBL" id="KNZ41595.1"/>
    </source>
</evidence>
<evidence type="ECO:0000256" key="1">
    <source>
        <dbReference type="SAM" id="Phobius"/>
    </source>
</evidence>
<name>A0A0L6U1B6_9FIRM</name>
<gene>
    <name evidence="2" type="ORF">AKG39_11460</name>
</gene>
<dbReference type="Proteomes" id="UP000036873">
    <property type="component" value="Unassembled WGS sequence"/>
</dbReference>
<dbReference type="RefSeq" id="WP_050740535.1">
    <property type="nucleotide sequence ID" value="NZ_LGYO01000027.1"/>
</dbReference>
<proteinExistence type="predicted"/>
<sequence>MNTDVLGNVTKGRKGLGIVVSILMVLLGVGVFFAPQFFVSMMIWLFIIGIMIYGVFLIFDFARSEVKNGWNLTAGILAVILGFLLLFSPTLAQAETFAFMLAFMTLFTGINQVTASSVLKKQGGENTGWLTAAGVINILLGFFFLFNPYVMLFTFYIVAGIYLIVSGIALFASTMSSKPTAV</sequence>
<evidence type="ECO:0008006" key="4">
    <source>
        <dbReference type="Google" id="ProtNLM"/>
    </source>
</evidence>
<protein>
    <recommendedName>
        <fullName evidence="4">Acid-resistance membrane protein</fullName>
    </recommendedName>
</protein>
<feature type="transmembrane region" description="Helical" evidence="1">
    <location>
        <begin position="97"/>
        <end position="115"/>
    </location>
</feature>
<dbReference type="STRING" id="52689.AKG39_11460"/>
<dbReference type="AlphaFoldDB" id="A0A0L6U1B6"/>
<feature type="transmembrane region" description="Helical" evidence="1">
    <location>
        <begin position="152"/>
        <end position="172"/>
    </location>
</feature>
<dbReference type="PANTHER" id="PTHR34989:SF1">
    <property type="entry name" value="PROTEIN HDED"/>
    <property type="match status" value="1"/>
</dbReference>
<feature type="transmembrane region" description="Helical" evidence="1">
    <location>
        <begin position="16"/>
        <end position="35"/>
    </location>
</feature>